<organism evidence="4 6">
    <name type="scientific">Puccinia coronata f. sp. avenae</name>
    <dbReference type="NCBI Taxonomy" id="200324"/>
    <lineage>
        <taxon>Eukaryota</taxon>
        <taxon>Fungi</taxon>
        <taxon>Dikarya</taxon>
        <taxon>Basidiomycota</taxon>
        <taxon>Pucciniomycotina</taxon>
        <taxon>Pucciniomycetes</taxon>
        <taxon>Pucciniales</taxon>
        <taxon>Pucciniaceae</taxon>
        <taxon>Puccinia</taxon>
    </lineage>
</organism>
<feature type="region of interest" description="Disordered" evidence="1">
    <location>
        <begin position="1"/>
        <end position="43"/>
    </location>
</feature>
<proteinExistence type="predicted"/>
<name>A0A2N5UTB5_9BASI</name>
<evidence type="ECO:0000313" key="2">
    <source>
        <dbReference type="EMBL" id="PLW34371.1"/>
    </source>
</evidence>
<evidence type="ECO:0000256" key="1">
    <source>
        <dbReference type="SAM" id="MobiDB-lite"/>
    </source>
</evidence>
<evidence type="ECO:0000313" key="4">
    <source>
        <dbReference type="EMBL" id="PLW40984.1"/>
    </source>
</evidence>
<feature type="compositionally biased region" description="Basic and acidic residues" evidence="1">
    <location>
        <begin position="31"/>
        <end position="40"/>
    </location>
</feature>
<gene>
    <name evidence="3" type="ORF">PCANC_18282</name>
    <name evidence="2" type="ORF">PCANC_21707</name>
    <name evidence="4" type="ORF">PCASD_06627</name>
</gene>
<dbReference type="Proteomes" id="UP000235392">
    <property type="component" value="Unassembled WGS sequence"/>
</dbReference>
<evidence type="ECO:0000313" key="5">
    <source>
        <dbReference type="Proteomes" id="UP000235388"/>
    </source>
</evidence>
<feature type="region of interest" description="Disordered" evidence="1">
    <location>
        <begin position="76"/>
        <end position="101"/>
    </location>
</feature>
<dbReference type="Proteomes" id="UP000235388">
    <property type="component" value="Unassembled WGS sequence"/>
</dbReference>
<dbReference type="EMBL" id="PGCJ01000278">
    <property type="protein sequence ID" value="PLW34371.1"/>
    <property type="molecule type" value="Genomic_DNA"/>
</dbReference>
<evidence type="ECO:0000313" key="6">
    <source>
        <dbReference type="Proteomes" id="UP000235392"/>
    </source>
</evidence>
<comment type="caution">
    <text evidence="4">The sequence shown here is derived from an EMBL/GenBank/DDBJ whole genome shotgun (WGS) entry which is preliminary data.</text>
</comment>
<sequence length="101" mass="11039">MIKGMILFERNEKQPLGIEPTPKQHSNKKGATRESVHEPPAEAEAATAVAIEAAIEAAATNVGRRISRWPDCSYTHTQTRKERAGPANETDEEQAGGIYII</sequence>
<accession>A0A2N5UTB5</accession>
<keyword evidence="5" id="KW-1185">Reference proteome</keyword>
<evidence type="ECO:0000313" key="3">
    <source>
        <dbReference type="EMBL" id="PLW36632.1"/>
    </source>
</evidence>
<dbReference type="EMBL" id="PGCI01000095">
    <property type="protein sequence ID" value="PLW40984.1"/>
    <property type="molecule type" value="Genomic_DNA"/>
</dbReference>
<reference evidence="5 6" key="1">
    <citation type="submission" date="2017-11" db="EMBL/GenBank/DDBJ databases">
        <title>De novo assembly and phasing of dikaryotic genomes from two isolates of Puccinia coronata f. sp. avenae, the causal agent of oat crown rust.</title>
        <authorList>
            <person name="Miller M.E."/>
            <person name="Zhang Y."/>
            <person name="Omidvar V."/>
            <person name="Sperschneider J."/>
            <person name="Schwessinger B."/>
            <person name="Raley C."/>
            <person name="Palmer J.M."/>
            <person name="Garnica D."/>
            <person name="Upadhyaya N."/>
            <person name="Rathjen J."/>
            <person name="Taylor J.M."/>
            <person name="Park R.F."/>
            <person name="Dodds P.N."/>
            <person name="Hirsch C.D."/>
            <person name="Kianian S.F."/>
            <person name="Figueroa M."/>
        </authorList>
    </citation>
    <scope>NUCLEOTIDE SEQUENCE [LARGE SCALE GENOMIC DNA]</scope>
    <source>
        <strain evidence="2">12NC29</strain>
        <strain evidence="4">12SD80</strain>
    </source>
</reference>
<dbReference type="EMBL" id="PGCJ01000236">
    <property type="protein sequence ID" value="PLW36632.1"/>
    <property type="molecule type" value="Genomic_DNA"/>
</dbReference>
<dbReference type="AlphaFoldDB" id="A0A2N5UTB5"/>
<protein>
    <submittedName>
        <fullName evidence="4">Uncharacterized protein</fullName>
    </submittedName>
</protein>